<dbReference type="Proteomes" id="UP000563524">
    <property type="component" value="Unassembled WGS sequence"/>
</dbReference>
<dbReference type="PANTHER" id="PTHR11735">
    <property type="entry name" value="TRNA N6-ADENOSINE THREONYLCARBAMOYLTRANSFERASE"/>
    <property type="match status" value="1"/>
</dbReference>
<evidence type="ECO:0000259" key="1">
    <source>
        <dbReference type="Pfam" id="PF00814"/>
    </source>
</evidence>
<evidence type="ECO:0000313" key="2">
    <source>
        <dbReference type="EMBL" id="MBB4658112.1"/>
    </source>
</evidence>
<gene>
    <name evidence="2" type="ORF">GGQ59_000612</name>
</gene>
<keyword evidence="3" id="KW-1185">Reference proteome</keyword>
<organism evidence="2 3">
    <name type="scientific">Parvularcula dongshanensis</name>
    <dbReference type="NCBI Taxonomy" id="1173995"/>
    <lineage>
        <taxon>Bacteria</taxon>
        <taxon>Pseudomonadati</taxon>
        <taxon>Pseudomonadota</taxon>
        <taxon>Alphaproteobacteria</taxon>
        <taxon>Parvularculales</taxon>
        <taxon>Parvularculaceae</taxon>
        <taxon>Parvularcula</taxon>
    </lineage>
</organism>
<dbReference type="InterPro" id="IPR022496">
    <property type="entry name" value="T6A_TsaB"/>
</dbReference>
<protein>
    <submittedName>
        <fullName evidence="2">tRNA threonylcarbamoyladenosine biosynthesis protein TsaB</fullName>
    </submittedName>
</protein>
<dbReference type="AlphaFoldDB" id="A0A840I1K5"/>
<proteinExistence type="predicted"/>
<dbReference type="PANTHER" id="PTHR11735:SF11">
    <property type="entry name" value="TRNA THREONYLCARBAMOYLADENOSINE BIOSYNTHESIS PROTEIN TSAB"/>
    <property type="match status" value="1"/>
</dbReference>
<accession>A0A840I1K5</accession>
<evidence type="ECO:0000313" key="3">
    <source>
        <dbReference type="Proteomes" id="UP000563524"/>
    </source>
</evidence>
<dbReference type="GO" id="GO:0005829">
    <property type="term" value="C:cytosol"/>
    <property type="evidence" value="ECO:0007669"/>
    <property type="project" value="TreeGrafter"/>
</dbReference>
<dbReference type="Gene3D" id="3.30.420.40">
    <property type="match status" value="1"/>
</dbReference>
<dbReference type="InterPro" id="IPR000905">
    <property type="entry name" value="Gcp-like_dom"/>
</dbReference>
<comment type="caution">
    <text evidence="2">The sequence shown here is derived from an EMBL/GenBank/DDBJ whole genome shotgun (WGS) entry which is preliminary data.</text>
</comment>
<dbReference type="EMBL" id="JACHOB010000001">
    <property type="protein sequence ID" value="MBB4658112.1"/>
    <property type="molecule type" value="Genomic_DNA"/>
</dbReference>
<sequence>MAVLAVDTCLAACSAAVLRGEGESFARSERIGTGHAERIAPMVREVLEEAGLRASELTRLCVTVGPGSFMGARVGISLVKGLALPRRLPIVAISTLEALALGGARPITVLIDARRGQAYAQRFSGGPSEPAVLPYDEARRLVRPGDAVRGVGLAAILGRAAPEDVFPHPVRLAERALAAVPARPAPLYLREPDAKPQAASGVLPS</sequence>
<feature type="domain" description="Gcp-like" evidence="1">
    <location>
        <begin position="34"/>
        <end position="121"/>
    </location>
</feature>
<name>A0A840I1K5_9PROT</name>
<dbReference type="Pfam" id="PF00814">
    <property type="entry name" value="TsaD"/>
    <property type="match status" value="1"/>
</dbReference>
<dbReference type="CDD" id="cd24032">
    <property type="entry name" value="ASKHA_NBD_TsaB"/>
    <property type="match status" value="1"/>
</dbReference>
<dbReference type="NCBIfam" id="TIGR03725">
    <property type="entry name" value="T6A_YeaZ"/>
    <property type="match status" value="1"/>
</dbReference>
<dbReference type="GO" id="GO:0002949">
    <property type="term" value="P:tRNA threonylcarbamoyladenosine modification"/>
    <property type="evidence" value="ECO:0007669"/>
    <property type="project" value="InterPro"/>
</dbReference>
<reference evidence="2 3" key="1">
    <citation type="submission" date="2020-08" db="EMBL/GenBank/DDBJ databases">
        <title>Genomic Encyclopedia of Type Strains, Phase IV (KMG-IV): sequencing the most valuable type-strain genomes for metagenomic binning, comparative biology and taxonomic classification.</title>
        <authorList>
            <person name="Goeker M."/>
        </authorList>
    </citation>
    <scope>NUCLEOTIDE SEQUENCE [LARGE SCALE GENOMIC DNA]</scope>
    <source>
        <strain evidence="2 3">DSM 102850</strain>
    </source>
</reference>
<dbReference type="SUPFAM" id="SSF53067">
    <property type="entry name" value="Actin-like ATPase domain"/>
    <property type="match status" value="1"/>
</dbReference>
<dbReference type="InterPro" id="IPR043129">
    <property type="entry name" value="ATPase_NBD"/>
</dbReference>
<dbReference type="RefSeq" id="WP_183815708.1">
    <property type="nucleotide sequence ID" value="NZ_JACHOB010000001.1"/>
</dbReference>